<evidence type="ECO:0000256" key="5">
    <source>
        <dbReference type="SAM" id="SignalP"/>
    </source>
</evidence>
<organism evidence="7 8">
    <name type="scientific">Candidatus Ordinivivax streblomastigis</name>
    <dbReference type="NCBI Taxonomy" id="2540710"/>
    <lineage>
        <taxon>Bacteria</taxon>
        <taxon>Pseudomonadati</taxon>
        <taxon>Bacteroidota</taxon>
        <taxon>Bacteroidia</taxon>
        <taxon>Bacteroidales</taxon>
        <taxon>Candidatus Ordinivivax</taxon>
    </lineage>
</organism>
<gene>
    <name evidence="7" type="ORF">EZS26_002224</name>
</gene>
<sequence length="1001" mass="114608">MKKTILFLLCAMALQVSVAQRSAEYNSTDRLFNEGQAMFKDRNFAGCVDKITEYKKQKPHPTLIQEADFLLAACDYHQGKSDSELILREFLDSYPQTSHRNEIAFMLGSVFFKKENYRMAEYWFKQSNINLLSESEQADYAYRMGLIQINNSNYSEAKRSFGLLNQYSEKYKATASYYLAYIAYKEGDYDLALERFTPLKSNTDYKSEVLYYIVQIYFAQKRYAQTVQEGQSLLDNDPQNEHNAEIERIIGISCYQQTHYQQAIQYLKPLADNPKELLEGKDYYQLGLSYYQLQNYAQAILYLNQSNPANDILGQSAYIYLGQSYLKTGDTNHALLAFESASRMDFDALAQEAALYNYAMLLHQNSVSGFGESITVLEKFINTYPQSVYAEQVNDALIDVYLTTNNYTTAIHSIAKINHPNRKILEAKQKIYYYLGTVDFTNENYPQAIENFTHAIASGDYAPDEKQQSFYWRGESHYKQGHFPQASSDFHSFLAIWDGSDSHLPALASYNLGYCAFKQAQYTEAQSFFQTFIRKEQKQGQIVADAYTRLGDCYFNQRQFGEAATAYNQSITIYPATGDYALFQKGYVMGLQKDYNGKVAQMDKLLKDYPDSPYRPDALYEKGRSYVLLNNSSAAIDTYQNLLSHYPNSQWARSAGLQTGLLYYNANQTPNAITAYKKVITQYPESSEAKEALQDLKSIYVDLNDLQSYADYVKSVGGTIQFEISEQDSLTYLVAERLFQKGDKAKAQTAFIHYLKSFPQGASATSAHYYLANLYFEQQKPDLAQQEYAFLLNAGNTQYSEEAIGRTAEIQYNQKEYKAAMESYNQLKNTAATKTNRDAGALGVLRSAAQLNEYYALLNAANELLKDNSVNPEIKNEAQYHRAKSYWELGEKKKAQPDLSKLAQDTRTVYGAEAKYLLAQYAFETNNSKEAKLIIQDYAKQGTPHEYWLAKSFILLADIYVAENNPLQARLYLESLQTNYKKTTDEIQDVVRERLAKLARE</sequence>
<dbReference type="Proteomes" id="UP000324575">
    <property type="component" value="Unassembled WGS sequence"/>
</dbReference>
<evidence type="ECO:0000256" key="2">
    <source>
        <dbReference type="ARBA" id="ARBA00022737"/>
    </source>
</evidence>
<dbReference type="SUPFAM" id="SSF48452">
    <property type="entry name" value="TPR-like"/>
    <property type="match status" value="4"/>
</dbReference>
<dbReference type="Pfam" id="PF13525">
    <property type="entry name" value="YfiO"/>
    <property type="match status" value="1"/>
</dbReference>
<feature type="domain" description="Outer membrane lipoprotein BamD-like" evidence="6">
    <location>
        <begin position="617"/>
        <end position="692"/>
    </location>
</feature>
<dbReference type="InterPro" id="IPR039565">
    <property type="entry name" value="BamD-like"/>
</dbReference>
<dbReference type="Pfam" id="PF13432">
    <property type="entry name" value="TPR_16"/>
    <property type="match status" value="2"/>
</dbReference>
<evidence type="ECO:0000256" key="4">
    <source>
        <dbReference type="PROSITE-ProRule" id="PRU00339"/>
    </source>
</evidence>
<feature type="signal peptide" evidence="5">
    <location>
        <begin position="1"/>
        <end position="19"/>
    </location>
</feature>
<dbReference type="Pfam" id="PF07719">
    <property type="entry name" value="TPR_2"/>
    <property type="match status" value="1"/>
</dbReference>
<keyword evidence="1 5" id="KW-0732">Signal</keyword>
<evidence type="ECO:0000313" key="7">
    <source>
        <dbReference type="EMBL" id="KAA6301618.1"/>
    </source>
</evidence>
<feature type="repeat" description="TPR" evidence="4">
    <location>
        <begin position="653"/>
        <end position="686"/>
    </location>
</feature>
<dbReference type="InterPro" id="IPR011990">
    <property type="entry name" value="TPR-like_helical_dom_sf"/>
</dbReference>
<evidence type="ECO:0000256" key="3">
    <source>
        <dbReference type="ARBA" id="ARBA00022803"/>
    </source>
</evidence>
<name>A0A5M8NZP3_9BACT</name>
<dbReference type="EMBL" id="SNRX01000016">
    <property type="protein sequence ID" value="KAA6301618.1"/>
    <property type="molecule type" value="Genomic_DNA"/>
</dbReference>
<evidence type="ECO:0000313" key="8">
    <source>
        <dbReference type="Proteomes" id="UP000324575"/>
    </source>
</evidence>
<dbReference type="PANTHER" id="PTHR12558">
    <property type="entry name" value="CELL DIVISION CYCLE 16,23,27"/>
    <property type="match status" value="1"/>
</dbReference>
<reference evidence="7 8" key="1">
    <citation type="submission" date="2019-03" db="EMBL/GenBank/DDBJ databases">
        <title>Single cell metagenomics reveals metabolic interactions within the superorganism composed of flagellate Streblomastix strix and complex community of Bacteroidetes bacteria on its surface.</title>
        <authorList>
            <person name="Treitli S.C."/>
            <person name="Kolisko M."/>
            <person name="Husnik F."/>
            <person name="Keeling P."/>
            <person name="Hampl V."/>
        </authorList>
    </citation>
    <scope>NUCLEOTIDE SEQUENCE [LARGE SCALE GENOMIC DNA]</scope>
    <source>
        <strain evidence="7">St1</strain>
    </source>
</reference>
<feature type="repeat" description="TPR" evidence="4">
    <location>
        <begin position="544"/>
        <end position="577"/>
    </location>
</feature>
<protein>
    <submittedName>
        <fullName evidence="7">Outer membrane protein assembly factor BamD</fullName>
    </submittedName>
</protein>
<dbReference type="SMART" id="SM00028">
    <property type="entry name" value="TPR"/>
    <property type="match status" value="10"/>
</dbReference>
<dbReference type="InterPro" id="IPR019734">
    <property type="entry name" value="TPR_rpt"/>
</dbReference>
<dbReference type="Pfam" id="PF13174">
    <property type="entry name" value="TPR_6"/>
    <property type="match status" value="1"/>
</dbReference>
<accession>A0A5M8NZP3</accession>
<keyword evidence="3 4" id="KW-0802">TPR repeat</keyword>
<dbReference type="Gene3D" id="1.25.40.10">
    <property type="entry name" value="Tetratricopeptide repeat domain"/>
    <property type="match status" value="7"/>
</dbReference>
<evidence type="ECO:0000256" key="1">
    <source>
        <dbReference type="ARBA" id="ARBA00022729"/>
    </source>
</evidence>
<comment type="caution">
    <text evidence="7">The sequence shown here is derived from an EMBL/GenBank/DDBJ whole genome shotgun (WGS) entry which is preliminary data.</text>
</comment>
<dbReference type="PROSITE" id="PS50005">
    <property type="entry name" value="TPR"/>
    <property type="match status" value="4"/>
</dbReference>
<dbReference type="PANTHER" id="PTHR12558:SF13">
    <property type="entry name" value="CELL DIVISION CYCLE PROTEIN 27 HOMOLOG"/>
    <property type="match status" value="1"/>
</dbReference>
<evidence type="ECO:0000259" key="6">
    <source>
        <dbReference type="Pfam" id="PF13525"/>
    </source>
</evidence>
<dbReference type="Pfam" id="PF13181">
    <property type="entry name" value="TPR_8"/>
    <property type="match status" value="1"/>
</dbReference>
<feature type="repeat" description="TPR" evidence="4">
    <location>
        <begin position="616"/>
        <end position="649"/>
    </location>
</feature>
<dbReference type="AlphaFoldDB" id="A0A5M8NZP3"/>
<keyword evidence="2" id="KW-0677">Repeat</keyword>
<proteinExistence type="predicted"/>
<feature type="repeat" description="TPR" evidence="4">
    <location>
        <begin position="315"/>
        <end position="348"/>
    </location>
</feature>
<dbReference type="InterPro" id="IPR013105">
    <property type="entry name" value="TPR_2"/>
</dbReference>
<feature type="chain" id="PRO_5024462284" evidence="5">
    <location>
        <begin position="20"/>
        <end position="1001"/>
    </location>
</feature>